<evidence type="ECO:0000256" key="7">
    <source>
        <dbReference type="ARBA" id="ARBA00022989"/>
    </source>
</evidence>
<proteinExistence type="inferred from homology"/>
<evidence type="ECO:0000256" key="4">
    <source>
        <dbReference type="ARBA" id="ARBA00022692"/>
    </source>
</evidence>
<evidence type="ECO:0000256" key="1">
    <source>
        <dbReference type="ARBA" id="ARBA00004167"/>
    </source>
</evidence>
<feature type="domain" description="TIR" evidence="13">
    <location>
        <begin position="554"/>
        <end position="695"/>
    </location>
</feature>
<dbReference type="GO" id="GO:0005886">
    <property type="term" value="C:plasma membrane"/>
    <property type="evidence" value="ECO:0007669"/>
    <property type="project" value="TreeGrafter"/>
</dbReference>
<keyword evidence="9" id="KW-0675">Receptor</keyword>
<dbReference type="PROSITE" id="PS51450">
    <property type="entry name" value="LRR"/>
    <property type="match status" value="3"/>
</dbReference>
<dbReference type="InterPro" id="IPR035897">
    <property type="entry name" value="Toll_tir_struct_dom_sf"/>
</dbReference>
<keyword evidence="7 11" id="KW-1133">Transmembrane helix</keyword>
<dbReference type="GO" id="GO:0007165">
    <property type="term" value="P:signal transduction"/>
    <property type="evidence" value="ECO:0007669"/>
    <property type="project" value="InterPro"/>
</dbReference>
<dbReference type="AlphaFoldDB" id="A0A8B6GKK4"/>
<comment type="subcellular location">
    <subcellularLocation>
        <location evidence="1">Membrane</location>
        <topology evidence="1">Single-pass membrane protein</topology>
    </subcellularLocation>
</comment>
<dbReference type="Pfam" id="PF13855">
    <property type="entry name" value="LRR_8"/>
    <property type="match status" value="2"/>
</dbReference>
<dbReference type="EMBL" id="UYJE01008588">
    <property type="protein sequence ID" value="VDI65174.1"/>
    <property type="molecule type" value="Genomic_DNA"/>
</dbReference>
<dbReference type="PANTHER" id="PTHR24365">
    <property type="entry name" value="TOLL-LIKE RECEPTOR"/>
    <property type="match status" value="1"/>
</dbReference>
<protein>
    <recommendedName>
        <fullName evidence="13">TIR domain-containing protein</fullName>
    </recommendedName>
</protein>
<evidence type="ECO:0000256" key="10">
    <source>
        <dbReference type="ARBA" id="ARBA00023180"/>
    </source>
</evidence>
<gene>
    <name evidence="14" type="ORF">MGAL_10B079350</name>
</gene>
<dbReference type="SUPFAM" id="SSF52058">
    <property type="entry name" value="L domain-like"/>
    <property type="match status" value="1"/>
</dbReference>
<feature type="signal peptide" evidence="12">
    <location>
        <begin position="1"/>
        <end position="17"/>
    </location>
</feature>
<evidence type="ECO:0000313" key="14">
    <source>
        <dbReference type="EMBL" id="VDI65174.1"/>
    </source>
</evidence>
<reference evidence="14" key="1">
    <citation type="submission" date="2018-11" db="EMBL/GenBank/DDBJ databases">
        <authorList>
            <person name="Alioto T."/>
            <person name="Alioto T."/>
        </authorList>
    </citation>
    <scope>NUCLEOTIDE SEQUENCE</scope>
</reference>
<dbReference type="InterPro" id="IPR003591">
    <property type="entry name" value="Leu-rich_rpt_typical-subtyp"/>
</dbReference>
<dbReference type="InterPro" id="IPR001611">
    <property type="entry name" value="Leu-rich_rpt"/>
</dbReference>
<dbReference type="GO" id="GO:0038023">
    <property type="term" value="F:signaling receptor activity"/>
    <property type="evidence" value="ECO:0007669"/>
    <property type="project" value="TreeGrafter"/>
</dbReference>
<evidence type="ECO:0000256" key="9">
    <source>
        <dbReference type="ARBA" id="ARBA00023170"/>
    </source>
</evidence>
<evidence type="ECO:0000313" key="15">
    <source>
        <dbReference type="Proteomes" id="UP000596742"/>
    </source>
</evidence>
<comment type="caution">
    <text evidence="14">The sequence shown here is derived from an EMBL/GenBank/DDBJ whole genome shotgun (WGS) entry which is preliminary data.</text>
</comment>
<evidence type="ECO:0000256" key="6">
    <source>
        <dbReference type="ARBA" id="ARBA00022737"/>
    </source>
</evidence>
<keyword evidence="3" id="KW-0433">Leucine-rich repeat</keyword>
<dbReference type="PANTHER" id="PTHR24365:SF541">
    <property type="entry name" value="PROTEIN TOLL-RELATED"/>
    <property type="match status" value="1"/>
</dbReference>
<keyword evidence="15" id="KW-1185">Reference proteome</keyword>
<dbReference type="Proteomes" id="UP000596742">
    <property type="component" value="Unassembled WGS sequence"/>
</dbReference>
<evidence type="ECO:0000256" key="3">
    <source>
        <dbReference type="ARBA" id="ARBA00022614"/>
    </source>
</evidence>
<dbReference type="SMART" id="SM00255">
    <property type="entry name" value="TIR"/>
    <property type="match status" value="1"/>
</dbReference>
<evidence type="ECO:0000256" key="12">
    <source>
        <dbReference type="SAM" id="SignalP"/>
    </source>
</evidence>
<name>A0A8B6GKK4_MYTGA</name>
<keyword evidence="5 12" id="KW-0732">Signal</keyword>
<dbReference type="PRINTS" id="PR01537">
    <property type="entry name" value="INTRLKN1R1F"/>
</dbReference>
<keyword evidence="10" id="KW-0325">Glycoprotein</keyword>
<dbReference type="OrthoDB" id="694479at2759"/>
<dbReference type="Gene3D" id="3.40.50.10140">
    <property type="entry name" value="Toll/interleukin-1 receptor homology (TIR) domain"/>
    <property type="match status" value="1"/>
</dbReference>
<comment type="similarity">
    <text evidence="2">Belongs to the Toll-like receptor family.</text>
</comment>
<evidence type="ECO:0000256" key="11">
    <source>
        <dbReference type="SAM" id="Phobius"/>
    </source>
</evidence>
<evidence type="ECO:0000256" key="8">
    <source>
        <dbReference type="ARBA" id="ARBA00023136"/>
    </source>
</evidence>
<organism evidence="14 15">
    <name type="scientific">Mytilus galloprovincialis</name>
    <name type="common">Mediterranean mussel</name>
    <dbReference type="NCBI Taxonomy" id="29158"/>
    <lineage>
        <taxon>Eukaryota</taxon>
        <taxon>Metazoa</taxon>
        <taxon>Spiralia</taxon>
        <taxon>Lophotrochozoa</taxon>
        <taxon>Mollusca</taxon>
        <taxon>Bivalvia</taxon>
        <taxon>Autobranchia</taxon>
        <taxon>Pteriomorphia</taxon>
        <taxon>Mytilida</taxon>
        <taxon>Mytiloidea</taxon>
        <taxon>Mytilidae</taxon>
        <taxon>Mytilinae</taxon>
        <taxon>Mytilus</taxon>
    </lineage>
</organism>
<dbReference type="InterPro" id="IPR032675">
    <property type="entry name" value="LRR_dom_sf"/>
</dbReference>
<evidence type="ECO:0000259" key="13">
    <source>
        <dbReference type="PROSITE" id="PS50104"/>
    </source>
</evidence>
<feature type="transmembrane region" description="Helical" evidence="11">
    <location>
        <begin position="507"/>
        <end position="530"/>
    </location>
</feature>
<evidence type="ECO:0000256" key="5">
    <source>
        <dbReference type="ARBA" id="ARBA00022729"/>
    </source>
</evidence>
<accession>A0A8B6GKK4</accession>
<dbReference type="SMART" id="SM00369">
    <property type="entry name" value="LRR_TYP"/>
    <property type="match status" value="5"/>
</dbReference>
<dbReference type="InterPro" id="IPR000157">
    <property type="entry name" value="TIR_dom"/>
</dbReference>
<dbReference type="SMART" id="SM00365">
    <property type="entry name" value="LRR_SD22"/>
    <property type="match status" value="3"/>
</dbReference>
<dbReference type="PRINTS" id="PR00019">
    <property type="entry name" value="LEURICHRPT"/>
</dbReference>
<keyword evidence="4 11" id="KW-0812">Transmembrane</keyword>
<keyword evidence="6" id="KW-0677">Repeat</keyword>
<feature type="chain" id="PRO_5032905765" description="TIR domain-containing protein" evidence="12">
    <location>
        <begin position="18"/>
        <end position="696"/>
    </location>
</feature>
<evidence type="ECO:0000256" key="2">
    <source>
        <dbReference type="ARBA" id="ARBA00009634"/>
    </source>
</evidence>
<dbReference type="Gene3D" id="3.80.10.10">
    <property type="entry name" value="Ribonuclease Inhibitor"/>
    <property type="match status" value="2"/>
</dbReference>
<dbReference type="PROSITE" id="PS50104">
    <property type="entry name" value="TIR"/>
    <property type="match status" value="1"/>
</dbReference>
<keyword evidence="8 11" id="KW-0472">Membrane</keyword>
<dbReference type="SUPFAM" id="SSF52200">
    <property type="entry name" value="Toll/Interleukin receptor TIR domain"/>
    <property type="match status" value="1"/>
</dbReference>
<sequence length="696" mass="81311">MELTVLLVIMFILYGNSETALVEPYNFHIECTCIRNNHFLITNCSNLELSELPTFPSNVNVLDLSFNRFGILKNKSFDNLHQLIQLNLSDNQLFHLPRDAFYGLSRLQNLNLNSNNLKYDLESFPKLVFQPLISLTHLNVAHNSKHVDKFPDEVISHLTNLRSIAIDAKTTEPNETAFGKGFLQLIHLQTLTIHNCHLHFNSYTFENLKYLNSIDLYRCLIRTYTYGTLSGRHLKFLNLVRLREQAVHGIIPKSIMHDLSNTTEETLIMTKMFVDQNIHVDLDYLIRKLENTAVQTLYLNRNNMYMSENSVRLLPKSLMFLDLSNNVLEALVISMPNLIFLNLTGNKLGNFLQRYRYCRSNITKLKAIYLSDNAIDRLVVSIFHGHPLLEVIDLSRNTLTDINFDLTHLHNLKMLDLSSNRISSLSPMSIKSINEIFKKSDLKINLSKNVLQCSCDTYQFLTWMAENSNHFIPRNDYKCKFSNCSILEIQQFKHIFLQIARECESHAVLIICISIAIFAMLTVTIVGLVYRYRWRIRYLYYMTKSKYKQNKHSDSYDAFISYADSERDFVLKDCIENFEQHGNKTLCIHQRDFLPGEEIANNITNAIHESRKTICIVTRSFLDSYYCMFEYNMARMESIYSRNGQNILFLVFYEQIRPKELPLIMLELVQQHSYIEYPHDEQGNIVFWAKLLEAIS</sequence>
<dbReference type="Pfam" id="PF01582">
    <property type="entry name" value="TIR"/>
    <property type="match status" value="1"/>
</dbReference>